<feature type="domain" description="PRC-barrel" evidence="1">
    <location>
        <begin position="3"/>
        <end position="79"/>
    </location>
</feature>
<dbReference type="GeneID" id="42177356"/>
<reference evidence="2 3" key="2">
    <citation type="submission" date="2019-04" db="EMBL/GenBank/DDBJ databases">
        <authorList>
            <person name="Yang S."/>
            <person name="Wei W."/>
        </authorList>
    </citation>
    <scope>NUCLEOTIDE SEQUENCE [LARGE SCALE GENOMIC DNA]</scope>
    <source>
        <strain evidence="3">ZP60</strain>
    </source>
</reference>
<dbReference type="InterPro" id="IPR011033">
    <property type="entry name" value="PRC_barrel-like_sf"/>
</dbReference>
<organism evidence="2 3">
    <name type="scientific">Halomicrobium mukohataei</name>
    <dbReference type="NCBI Taxonomy" id="57705"/>
    <lineage>
        <taxon>Archaea</taxon>
        <taxon>Methanobacteriati</taxon>
        <taxon>Methanobacteriota</taxon>
        <taxon>Stenosarchaea group</taxon>
        <taxon>Halobacteria</taxon>
        <taxon>Halobacteriales</taxon>
        <taxon>Haloarculaceae</taxon>
        <taxon>Halomicrobium</taxon>
    </lineage>
</organism>
<sequence>MVLASSLPEKPVIRTDGKALGVVHNLTMEIDTGELATLIVETDPSDDVPETLERTDDGHLRVPADRVDGVGDQVVVRPPDSPNDQR</sequence>
<dbReference type="RefSeq" id="WP_015763578.1">
    <property type="nucleotide sequence ID" value="NZ_CP039375.1"/>
</dbReference>
<dbReference type="Pfam" id="PF05239">
    <property type="entry name" value="PRC"/>
    <property type="match status" value="1"/>
</dbReference>
<gene>
    <name evidence="2" type="ORF">E5139_00425</name>
</gene>
<name>A0A4D6KAM1_9EURY</name>
<dbReference type="AlphaFoldDB" id="A0A4D6KAM1"/>
<proteinExistence type="predicted"/>
<dbReference type="Gene3D" id="2.30.30.240">
    <property type="entry name" value="PRC-barrel domain"/>
    <property type="match status" value="1"/>
</dbReference>
<evidence type="ECO:0000313" key="3">
    <source>
        <dbReference type="Proteomes" id="UP000297053"/>
    </source>
</evidence>
<dbReference type="OMA" id="HNITMNV"/>
<evidence type="ECO:0000259" key="1">
    <source>
        <dbReference type="Pfam" id="PF05239"/>
    </source>
</evidence>
<accession>A0A4D6KAM1</accession>
<evidence type="ECO:0000313" key="2">
    <source>
        <dbReference type="EMBL" id="QCD64165.1"/>
    </source>
</evidence>
<reference evidence="2 3" key="1">
    <citation type="submission" date="2019-04" db="EMBL/GenBank/DDBJ databases">
        <title>Complete genome sequence of Arthrobacter sp. ZXY-2 associated with effective atrazine degradation and salt adaptation.</title>
        <authorList>
            <person name="Zhao X."/>
        </authorList>
    </citation>
    <scope>NUCLEOTIDE SEQUENCE [LARGE SCALE GENOMIC DNA]</scope>
    <source>
        <strain evidence="3">ZP60</strain>
    </source>
</reference>
<protein>
    <recommendedName>
        <fullName evidence="1">PRC-barrel domain-containing protein</fullName>
    </recommendedName>
</protein>
<dbReference type="KEGG" id="halz:E5139_00425"/>
<dbReference type="InterPro" id="IPR027275">
    <property type="entry name" value="PRC-brl_dom"/>
</dbReference>
<dbReference type="Proteomes" id="UP000297053">
    <property type="component" value="Chromosome"/>
</dbReference>
<dbReference type="SUPFAM" id="SSF50346">
    <property type="entry name" value="PRC-barrel domain"/>
    <property type="match status" value="1"/>
</dbReference>
<dbReference type="PANTHER" id="PTHR38137">
    <property type="entry name" value="PRC-BARREL DOMAIN PROTEIN"/>
    <property type="match status" value="1"/>
</dbReference>
<dbReference type="EMBL" id="CP039375">
    <property type="protein sequence ID" value="QCD64165.1"/>
    <property type="molecule type" value="Genomic_DNA"/>
</dbReference>
<dbReference type="PANTHER" id="PTHR38137:SF2">
    <property type="entry name" value="PRC-BARREL DOMAIN-CONTAINING PROTEIN"/>
    <property type="match status" value="1"/>
</dbReference>